<dbReference type="OrthoDB" id="2656347at2"/>
<gene>
    <name evidence="1" type="ORF">CM240_3185</name>
</gene>
<name>W6S7B5_9CLOT</name>
<dbReference type="AlphaFoldDB" id="W6S7B5"/>
<dbReference type="PATRIC" id="fig|1216932.3.peg.3154"/>
<protein>
    <submittedName>
        <fullName evidence="1">Uncharacterized protein</fullName>
    </submittedName>
</protein>
<proteinExistence type="predicted"/>
<dbReference type="Proteomes" id="UP000019426">
    <property type="component" value="Chromosome M2/40_rep2"/>
</dbReference>
<dbReference type="EMBL" id="HG917869">
    <property type="protein sequence ID" value="CDM70302.1"/>
    <property type="molecule type" value="Genomic_DNA"/>
</dbReference>
<dbReference type="RefSeq" id="WP_044040464.1">
    <property type="nucleotide sequence ID" value="NZ_HG917869.1"/>
</dbReference>
<keyword evidence="2" id="KW-1185">Reference proteome</keyword>
<evidence type="ECO:0000313" key="2">
    <source>
        <dbReference type="Proteomes" id="UP000019426"/>
    </source>
</evidence>
<evidence type="ECO:0000313" key="1">
    <source>
        <dbReference type="EMBL" id="CDM70302.1"/>
    </source>
</evidence>
<reference evidence="1 2" key="1">
    <citation type="submission" date="2013-11" db="EMBL/GenBank/DDBJ databases">
        <title>Complete genome sequence of Clostridum sp. M2/40.</title>
        <authorList>
            <person name="Wibberg D."/>
            <person name="Puehler A."/>
            <person name="Schlueter A."/>
        </authorList>
    </citation>
    <scope>NUCLEOTIDE SEQUENCE [LARGE SCALE GENOMIC DNA]</scope>
    <source>
        <strain evidence="2">M2/40</strain>
    </source>
</reference>
<dbReference type="HOGENOM" id="CLU_2033983_0_0_9"/>
<accession>W6S7B5</accession>
<organism evidence="1 2">
    <name type="scientific">Clostridium bornimense</name>
    <dbReference type="NCBI Taxonomy" id="1216932"/>
    <lineage>
        <taxon>Bacteria</taxon>
        <taxon>Bacillati</taxon>
        <taxon>Bacillota</taxon>
        <taxon>Clostridia</taxon>
        <taxon>Eubacteriales</taxon>
        <taxon>Clostridiaceae</taxon>
        <taxon>Clostridium</taxon>
    </lineage>
</organism>
<dbReference type="KEGG" id="clt:CM240_3185"/>
<sequence length="121" mass="14079">MININKESELSLKIEFDEEGSKGLIKVLEDTIHMKNGIIEVNNKVNQDTIGLEFIQDNDMNEIIFGNNKIVIKIDKDEIEYAIERFIESKESKCFYPAEVCECYYKKKYLTVYAELLNGNN</sequence>